<evidence type="ECO:0000259" key="9">
    <source>
        <dbReference type="Pfam" id="PF22244"/>
    </source>
</evidence>
<dbReference type="Proteomes" id="UP000054321">
    <property type="component" value="Unassembled WGS sequence"/>
</dbReference>
<proteinExistence type="inferred from homology"/>
<keyword evidence="11" id="KW-1185">Reference proteome</keyword>
<sequence length="386" mass="41325">MKASSVVFVLLAATTSAFALPQANTTTIATTTSKGCPSLPSIIPLPTVTELPDPFVSIDGSQITTKNEWACRRDEINALFQQFELGMKPGAPSVFTSTFSSNTLSITAGDGATSITFTATVTYPSGSTASYPALIAFQGGSLPVPSGVAIINFNNDDIAVENDASSRGVGKFYTLYGSNATASAMMAWSWGVSRIIDALETLPVSQHKIDVNHLGVTGCSRDGKGAFIAGAFDTRIVLTIPQESGASEIVQENVWFSVEFANQFANDVDILPLDHHSLAALVAPRGLLVIENTDYEWLGPWSCYGCMTTATKVWQALGVPDNMGFSQIGGHLHCAFPSSQQPDLDAYVNKFLFDQLTNTTIFRSDLPSNETFDETMWAPWSVPMLS</sequence>
<evidence type="ECO:0000256" key="6">
    <source>
        <dbReference type="ARBA" id="ARBA00024511"/>
    </source>
</evidence>
<keyword evidence="3 8" id="KW-0732">Signal</keyword>
<evidence type="ECO:0000256" key="7">
    <source>
        <dbReference type="ARBA" id="ARBA00026105"/>
    </source>
</evidence>
<evidence type="ECO:0000313" key="11">
    <source>
        <dbReference type="Proteomes" id="UP000054321"/>
    </source>
</evidence>
<keyword evidence="5" id="KW-0439">Lignin degradation</keyword>
<keyword evidence="2" id="KW-0719">Serine esterase</keyword>
<gene>
    <name evidence="10" type="ORF">OIDMADRAFT_44280</name>
</gene>
<dbReference type="OrthoDB" id="3781271at2759"/>
<dbReference type="AlphaFoldDB" id="A0A0C3CF91"/>
<organism evidence="10 11">
    <name type="scientific">Oidiodendron maius (strain Zn)</name>
    <dbReference type="NCBI Taxonomy" id="913774"/>
    <lineage>
        <taxon>Eukaryota</taxon>
        <taxon>Fungi</taxon>
        <taxon>Dikarya</taxon>
        <taxon>Ascomycota</taxon>
        <taxon>Pezizomycotina</taxon>
        <taxon>Leotiomycetes</taxon>
        <taxon>Leotiomycetes incertae sedis</taxon>
        <taxon>Myxotrichaceae</taxon>
        <taxon>Oidiodendron</taxon>
    </lineage>
</organism>
<dbReference type="InParanoid" id="A0A0C3CF91"/>
<dbReference type="STRING" id="913774.A0A0C3CF91"/>
<evidence type="ECO:0000256" key="2">
    <source>
        <dbReference type="ARBA" id="ARBA00022487"/>
    </source>
</evidence>
<dbReference type="EC" id="3.1.1.117" evidence="7"/>
<comment type="similarity">
    <text evidence="1">Belongs to the carbohydrate esterase 15 (CE15) family.</text>
</comment>
<dbReference type="GO" id="GO:0052689">
    <property type="term" value="F:carboxylic ester hydrolase activity"/>
    <property type="evidence" value="ECO:0007669"/>
    <property type="project" value="UniProtKB-KW"/>
</dbReference>
<evidence type="ECO:0000256" key="8">
    <source>
        <dbReference type="SAM" id="SignalP"/>
    </source>
</evidence>
<accession>A0A0C3CF91</accession>
<feature type="chain" id="PRO_5002176035" description="(4-O-methyl)-D-glucuronate--lignin esterase" evidence="8">
    <location>
        <begin position="20"/>
        <end position="386"/>
    </location>
</feature>
<evidence type="ECO:0000256" key="4">
    <source>
        <dbReference type="ARBA" id="ARBA00022801"/>
    </source>
</evidence>
<dbReference type="ESTHER" id="9pezi-a0a0c3cf91">
    <property type="family name" value="Glucuronoyl_esterase"/>
</dbReference>
<reference evidence="10 11" key="1">
    <citation type="submission" date="2014-04" db="EMBL/GenBank/DDBJ databases">
        <authorList>
            <consortium name="DOE Joint Genome Institute"/>
            <person name="Kuo A."/>
            <person name="Martino E."/>
            <person name="Perotto S."/>
            <person name="Kohler A."/>
            <person name="Nagy L.G."/>
            <person name="Floudas D."/>
            <person name="Copeland A."/>
            <person name="Barry K.W."/>
            <person name="Cichocki N."/>
            <person name="Veneault-Fourrey C."/>
            <person name="LaButti K."/>
            <person name="Lindquist E.A."/>
            <person name="Lipzen A."/>
            <person name="Lundell T."/>
            <person name="Morin E."/>
            <person name="Murat C."/>
            <person name="Sun H."/>
            <person name="Tunlid A."/>
            <person name="Henrissat B."/>
            <person name="Grigoriev I.V."/>
            <person name="Hibbett D.S."/>
            <person name="Martin F."/>
            <person name="Nordberg H.P."/>
            <person name="Cantor M.N."/>
            <person name="Hua S.X."/>
        </authorList>
    </citation>
    <scope>NUCLEOTIDE SEQUENCE [LARGE SCALE GENOMIC DNA]</scope>
    <source>
        <strain evidence="10 11">Zn</strain>
    </source>
</reference>
<comment type="catalytic activity">
    <reaction evidence="6">
        <text>a 4-O-methyl-alpha-D-glucuronosyl ester derivative + H2O = 4-O-methyl-alpha-D-glucuronate derivative + an alcohol + H(+)</text>
        <dbReference type="Rhea" id="RHEA:67452"/>
        <dbReference type="ChEBI" id="CHEBI:15377"/>
        <dbReference type="ChEBI" id="CHEBI:15378"/>
        <dbReference type="ChEBI" id="CHEBI:30879"/>
        <dbReference type="ChEBI" id="CHEBI:171667"/>
        <dbReference type="ChEBI" id="CHEBI:171668"/>
        <dbReference type="EC" id="3.1.1.117"/>
    </reaction>
    <physiologicalReaction direction="left-to-right" evidence="6">
        <dbReference type="Rhea" id="RHEA:67453"/>
    </physiologicalReaction>
</comment>
<evidence type="ECO:0000256" key="3">
    <source>
        <dbReference type="ARBA" id="ARBA00022729"/>
    </source>
</evidence>
<name>A0A0C3CF91_OIDMZ</name>
<reference evidence="11" key="2">
    <citation type="submission" date="2015-01" db="EMBL/GenBank/DDBJ databases">
        <title>Evolutionary Origins and Diversification of the Mycorrhizal Mutualists.</title>
        <authorList>
            <consortium name="DOE Joint Genome Institute"/>
            <consortium name="Mycorrhizal Genomics Consortium"/>
            <person name="Kohler A."/>
            <person name="Kuo A."/>
            <person name="Nagy L.G."/>
            <person name="Floudas D."/>
            <person name="Copeland A."/>
            <person name="Barry K.W."/>
            <person name="Cichocki N."/>
            <person name="Veneault-Fourrey C."/>
            <person name="LaButti K."/>
            <person name="Lindquist E.A."/>
            <person name="Lipzen A."/>
            <person name="Lundell T."/>
            <person name="Morin E."/>
            <person name="Murat C."/>
            <person name="Riley R."/>
            <person name="Ohm R."/>
            <person name="Sun H."/>
            <person name="Tunlid A."/>
            <person name="Henrissat B."/>
            <person name="Grigoriev I.V."/>
            <person name="Hibbett D.S."/>
            <person name="Martin F."/>
        </authorList>
    </citation>
    <scope>NUCLEOTIDE SEQUENCE [LARGE SCALE GENOMIC DNA]</scope>
    <source>
        <strain evidence="11">Zn</strain>
    </source>
</reference>
<keyword evidence="4" id="KW-0378">Hydrolase</keyword>
<dbReference type="SUPFAM" id="SSF53474">
    <property type="entry name" value="alpha/beta-Hydrolases"/>
    <property type="match status" value="1"/>
</dbReference>
<dbReference type="EMBL" id="KN832882">
    <property type="protein sequence ID" value="KIM97588.1"/>
    <property type="molecule type" value="Genomic_DNA"/>
</dbReference>
<dbReference type="HOGENOM" id="CLU_028869_1_1_1"/>
<dbReference type="Gene3D" id="3.40.50.1820">
    <property type="entry name" value="alpha/beta hydrolase"/>
    <property type="match status" value="1"/>
</dbReference>
<evidence type="ECO:0000313" key="10">
    <source>
        <dbReference type="EMBL" id="KIM97588.1"/>
    </source>
</evidence>
<feature type="signal peptide" evidence="8">
    <location>
        <begin position="1"/>
        <end position="19"/>
    </location>
</feature>
<feature type="domain" description="4-O-methyl-glucuronoyl methylesterase-like" evidence="9">
    <location>
        <begin position="106"/>
        <end position="246"/>
    </location>
</feature>
<dbReference type="InterPro" id="IPR054579">
    <property type="entry name" value="GCE-like_dom"/>
</dbReference>
<evidence type="ECO:0000256" key="1">
    <source>
        <dbReference type="ARBA" id="ARBA00010092"/>
    </source>
</evidence>
<dbReference type="InterPro" id="IPR029058">
    <property type="entry name" value="AB_hydrolase_fold"/>
</dbReference>
<protein>
    <recommendedName>
        <fullName evidence="7">(4-O-methyl)-D-glucuronate--lignin esterase</fullName>
        <ecNumber evidence="7">3.1.1.117</ecNumber>
    </recommendedName>
</protein>
<evidence type="ECO:0000256" key="5">
    <source>
        <dbReference type="ARBA" id="ARBA00023185"/>
    </source>
</evidence>
<dbReference type="GO" id="GO:0046274">
    <property type="term" value="P:lignin catabolic process"/>
    <property type="evidence" value="ECO:0007669"/>
    <property type="project" value="UniProtKB-KW"/>
</dbReference>
<dbReference type="Pfam" id="PF22244">
    <property type="entry name" value="GCE_fung"/>
    <property type="match status" value="1"/>
</dbReference>